<keyword evidence="8" id="KW-1133">Transmembrane helix</keyword>
<dbReference type="PROSITE" id="PS50885">
    <property type="entry name" value="HAMP"/>
    <property type="match status" value="1"/>
</dbReference>
<evidence type="ECO:0000256" key="6">
    <source>
        <dbReference type="ARBA" id="ARBA00022777"/>
    </source>
</evidence>
<dbReference type="InterPro" id="IPR003660">
    <property type="entry name" value="HAMP_dom"/>
</dbReference>
<name>A0A2M7W2G1_9BACT</name>
<dbReference type="PANTHER" id="PTHR45436">
    <property type="entry name" value="SENSOR HISTIDINE KINASE YKOH"/>
    <property type="match status" value="1"/>
</dbReference>
<dbReference type="Gene3D" id="1.10.287.130">
    <property type="match status" value="1"/>
</dbReference>
<dbReference type="EMBL" id="PFQB01000038">
    <property type="protein sequence ID" value="PJA14775.1"/>
    <property type="molecule type" value="Genomic_DNA"/>
</dbReference>
<dbReference type="GO" id="GO:0005886">
    <property type="term" value="C:plasma membrane"/>
    <property type="evidence" value="ECO:0007669"/>
    <property type="project" value="TreeGrafter"/>
</dbReference>
<dbReference type="PROSITE" id="PS50109">
    <property type="entry name" value="HIS_KIN"/>
    <property type="match status" value="1"/>
</dbReference>
<comment type="subcellular location">
    <subcellularLocation>
        <location evidence="2">Membrane</location>
    </subcellularLocation>
</comment>
<sequence length="462" mass="50562">MKYTTRSKITFVAAFSNITLIILALVTFTLFAQYLLNKNVEIAVVTEAEEIVQEHLTISEDRVVYTKSSSDLTLEQHLLTDRLSAKIYNKDSSPIGTFGIFAQPDISDIDEQLLETAVKKTCSATAYKVMTNTKLGSGTYTVLYYPILRNGTCDGTVVVAADTHTTTALINLVIQLSIALLCVAIVVNILVGQKIAQLILTPLKNLTKTMRKMVVDKDPGKVAPLNTPDHDDLSQLVNTFNTMTDRIREGASKQRSFIMDASHELKTPIARAISDIDIAKLSIENMAGARQASTMLTDAQNDLKTISAIIDVLLQAAKLKHAALSFEVINLNELIEAELKDLHEVSKTMDIAITISINTAKVFADRQLLSLIIRNCLGNAIKYNKVHGTLSITTAQIGNTFTLTIINTTINSVTTAPQPESHKLGFNIVKNLCEIANYSMSATTQEEKFTVSIADIPKALAK</sequence>
<dbReference type="GO" id="GO:0000155">
    <property type="term" value="F:phosphorelay sensor kinase activity"/>
    <property type="evidence" value="ECO:0007669"/>
    <property type="project" value="InterPro"/>
</dbReference>
<dbReference type="InterPro" id="IPR036890">
    <property type="entry name" value="HATPase_C_sf"/>
</dbReference>
<evidence type="ECO:0000256" key="8">
    <source>
        <dbReference type="SAM" id="Phobius"/>
    </source>
</evidence>
<dbReference type="SMART" id="SM00304">
    <property type="entry name" value="HAMP"/>
    <property type="match status" value="1"/>
</dbReference>
<protein>
    <recommendedName>
        <fullName evidence="3">histidine kinase</fullName>
        <ecNumber evidence="3">2.7.13.3</ecNumber>
    </recommendedName>
</protein>
<dbReference type="Proteomes" id="UP000228952">
    <property type="component" value="Unassembled WGS sequence"/>
</dbReference>
<evidence type="ECO:0000256" key="2">
    <source>
        <dbReference type="ARBA" id="ARBA00004370"/>
    </source>
</evidence>
<dbReference type="InterPro" id="IPR050428">
    <property type="entry name" value="TCS_sensor_his_kinase"/>
</dbReference>
<dbReference type="CDD" id="cd06225">
    <property type="entry name" value="HAMP"/>
    <property type="match status" value="1"/>
</dbReference>
<reference evidence="12" key="1">
    <citation type="submission" date="2017-09" db="EMBL/GenBank/DDBJ databases">
        <title>Depth-based differentiation of microbial function through sediment-hosted aquifers and enrichment of novel symbionts in the deep terrestrial subsurface.</title>
        <authorList>
            <person name="Probst A.J."/>
            <person name="Ladd B."/>
            <person name="Jarett J.K."/>
            <person name="Geller-Mcgrath D.E."/>
            <person name="Sieber C.M.K."/>
            <person name="Emerson J.B."/>
            <person name="Anantharaman K."/>
            <person name="Thomas B.C."/>
            <person name="Malmstrom R."/>
            <person name="Stieglmeier M."/>
            <person name="Klingl A."/>
            <person name="Woyke T."/>
            <person name="Ryan C.M."/>
            <person name="Banfield J.F."/>
        </authorList>
    </citation>
    <scope>NUCLEOTIDE SEQUENCE [LARGE SCALE GENOMIC DNA]</scope>
</reference>
<gene>
    <name evidence="11" type="ORF">COX64_01660</name>
</gene>
<organism evidence="11 12">
    <name type="scientific">Candidatus Dojkabacteria bacterium CG_4_10_14_0_2_um_filter_Dojkabacteria_WS6_41_15</name>
    <dbReference type="NCBI Taxonomy" id="2014249"/>
    <lineage>
        <taxon>Bacteria</taxon>
        <taxon>Candidatus Dojkabacteria</taxon>
    </lineage>
</organism>
<keyword evidence="5" id="KW-0808">Transferase</keyword>
<comment type="catalytic activity">
    <reaction evidence="1">
        <text>ATP + protein L-histidine = ADP + protein N-phospho-L-histidine.</text>
        <dbReference type="EC" id="2.7.13.3"/>
    </reaction>
</comment>
<feature type="domain" description="Histidine kinase" evidence="9">
    <location>
        <begin position="260"/>
        <end position="460"/>
    </location>
</feature>
<comment type="caution">
    <text evidence="11">The sequence shown here is derived from an EMBL/GenBank/DDBJ whole genome shotgun (WGS) entry which is preliminary data.</text>
</comment>
<evidence type="ECO:0000259" key="9">
    <source>
        <dbReference type="PROSITE" id="PS50109"/>
    </source>
</evidence>
<dbReference type="PANTHER" id="PTHR45436:SF5">
    <property type="entry name" value="SENSOR HISTIDINE KINASE TRCS"/>
    <property type="match status" value="1"/>
</dbReference>
<evidence type="ECO:0000256" key="3">
    <source>
        <dbReference type="ARBA" id="ARBA00012438"/>
    </source>
</evidence>
<evidence type="ECO:0000259" key="10">
    <source>
        <dbReference type="PROSITE" id="PS50885"/>
    </source>
</evidence>
<evidence type="ECO:0000256" key="7">
    <source>
        <dbReference type="ARBA" id="ARBA00023012"/>
    </source>
</evidence>
<dbReference type="CDD" id="cd00082">
    <property type="entry name" value="HisKA"/>
    <property type="match status" value="1"/>
</dbReference>
<evidence type="ECO:0000313" key="12">
    <source>
        <dbReference type="Proteomes" id="UP000228952"/>
    </source>
</evidence>
<evidence type="ECO:0000256" key="1">
    <source>
        <dbReference type="ARBA" id="ARBA00000085"/>
    </source>
</evidence>
<proteinExistence type="predicted"/>
<keyword evidence="8" id="KW-0812">Transmembrane</keyword>
<dbReference type="InterPro" id="IPR036097">
    <property type="entry name" value="HisK_dim/P_sf"/>
</dbReference>
<dbReference type="InterPro" id="IPR003661">
    <property type="entry name" value="HisK_dim/P_dom"/>
</dbReference>
<dbReference type="Gene3D" id="3.30.565.10">
    <property type="entry name" value="Histidine kinase-like ATPase, C-terminal domain"/>
    <property type="match status" value="1"/>
</dbReference>
<keyword evidence="6" id="KW-0418">Kinase</keyword>
<dbReference type="EC" id="2.7.13.3" evidence="3"/>
<dbReference type="SUPFAM" id="SSF47384">
    <property type="entry name" value="Homodimeric domain of signal transducing histidine kinase"/>
    <property type="match status" value="1"/>
</dbReference>
<dbReference type="Gene3D" id="6.10.340.10">
    <property type="match status" value="1"/>
</dbReference>
<evidence type="ECO:0000256" key="4">
    <source>
        <dbReference type="ARBA" id="ARBA00022553"/>
    </source>
</evidence>
<feature type="transmembrane region" description="Helical" evidence="8">
    <location>
        <begin position="12"/>
        <end position="36"/>
    </location>
</feature>
<keyword evidence="8" id="KW-0472">Membrane</keyword>
<feature type="transmembrane region" description="Helical" evidence="8">
    <location>
        <begin position="172"/>
        <end position="191"/>
    </location>
</feature>
<keyword evidence="7" id="KW-0902">Two-component regulatory system</keyword>
<keyword evidence="4" id="KW-0597">Phosphoprotein</keyword>
<dbReference type="InterPro" id="IPR005467">
    <property type="entry name" value="His_kinase_dom"/>
</dbReference>
<evidence type="ECO:0000256" key="5">
    <source>
        <dbReference type="ARBA" id="ARBA00022679"/>
    </source>
</evidence>
<evidence type="ECO:0000313" key="11">
    <source>
        <dbReference type="EMBL" id="PJA14775.1"/>
    </source>
</evidence>
<dbReference type="Pfam" id="PF00672">
    <property type="entry name" value="HAMP"/>
    <property type="match status" value="1"/>
</dbReference>
<accession>A0A2M7W2G1</accession>
<dbReference type="SUPFAM" id="SSF55874">
    <property type="entry name" value="ATPase domain of HSP90 chaperone/DNA topoisomerase II/histidine kinase"/>
    <property type="match status" value="1"/>
</dbReference>
<feature type="domain" description="HAMP" evidence="10">
    <location>
        <begin position="197"/>
        <end position="252"/>
    </location>
</feature>
<dbReference type="AlphaFoldDB" id="A0A2M7W2G1"/>